<comment type="caution">
    <text evidence="1">The sequence shown here is derived from an EMBL/GenBank/DDBJ whole genome shotgun (WGS) entry which is preliminary data.</text>
</comment>
<reference evidence="1 2" key="1">
    <citation type="submission" date="2016-03" db="EMBL/GenBank/DDBJ databases">
        <title>Draft genome sequence of Paenibacillus glacialis DSM 22343.</title>
        <authorList>
            <person name="Shin S.-K."/>
            <person name="Yi H."/>
        </authorList>
    </citation>
    <scope>NUCLEOTIDE SEQUENCE [LARGE SCALE GENOMIC DNA]</scope>
    <source>
        <strain evidence="1 2">DSM 22343</strain>
    </source>
</reference>
<evidence type="ECO:0000313" key="2">
    <source>
        <dbReference type="Proteomes" id="UP000076967"/>
    </source>
</evidence>
<gene>
    <name evidence="1" type="ORF">PGLA_04540</name>
</gene>
<dbReference type="STRING" id="494026.PGLA_04540"/>
<keyword evidence="2" id="KW-1185">Reference proteome</keyword>
<dbReference type="EMBL" id="LVJH01000003">
    <property type="protein sequence ID" value="OAB45523.1"/>
    <property type="molecule type" value="Genomic_DNA"/>
</dbReference>
<name>A0A168N8P5_9BACL</name>
<accession>A0A168N8P5</accession>
<dbReference type="AlphaFoldDB" id="A0A168N8P5"/>
<sequence>MVIIETSGFLNSVINVRLSSFVTGMKNPHAYNVVVKGEFKNRNKMTQARVKYARNILKKNGIDPDFGLDNFHWALNTGHSNTYIKRSS</sequence>
<dbReference type="Proteomes" id="UP000076967">
    <property type="component" value="Unassembled WGS sequence"/>
</dbReference>
<evidence type="ECO:0000313" key="1">
    <source>
        <dbReference type="EMBL" id="OAB45523.1"/>
    </source>
</evidence>
<proteinExistence type="predicted"/>
<protein>
    <submittedName>
        <fullName evidence="1">Uncharacterized protein</fullName>
    </submittedName>
</protein>
<organism evidence="1 2">
    <name type="scientific">Paenibacillus glacialis</name>
    <dbReference type="NCBI Taxonomy" id="494026"/>
    <lineage>
        <taxon>Bacteria</taxon>
        <taxon>Bacillati</taxon>
        <taxon>Bacillota</taxon>
        <taxon>Bacilli</taxon>
        <taxon>Bacillales</taxon>
        <taxon>Paenibacillaceae</taxon>
        <taxon>Paenibacillus</taxon>
    </lineage>
</organism>